<reference evidence="2 3" key="1">
    <citation type="submission" date="2018-10" db="EMBL/GenBank/DDBJ databases">
        <authorList>
            <person name="Li J."/>
        </authorList>
    </citation>
    <scope>NUCLEOTIDE SEQUENCE [LARGE SCALE GENOMIC DNA]</scope>
    <source>
        <strain evidence="2 3">ZD1-4</strain>
    </source>
</reference>
<gene>
    <name evidence="2" type="ORF">D9V28_11875</name>
</gene>
<evidence type="ECO:0000313" key="3">
    <source>
        <dbReference type="Proteomes" id="UP000282460"/>
    </source>
</evidence>
<dbReference type="OrthoDB" id="5241825at2"/>
<dbReference type="SUPFAM" id="SSF54909">
    <property type="entry name" value="Dimeric alpha+beta barrel"/>
    <property type="match status" value="1"/>
</dbReference>
<proteinExistence type="predicted"/>
<feature type="domain" description="ABM" evidence="1">
    <location>
        <begin position="5"/>
        <end position="92"/>
    </location>
</feature>
<dbReference type="RefSeq" id="WP_121660135.1">
    <property type="nucleotide sequence ID" value="NZ_BMEK01000003.1"/>
</dbReference>
<keyword evidence="3" id="KW-1185">Reference proteome</keyword>
<dbReference type="Pfam" id="PF03992">
    <property type="entry name" value="ABM"/>
    <property type="match status" value="1"/>
</dbReference>
<evidence type="ECO:0000259" key="1">
    <source>
        <dbReference type="PROSITE" id="PS51725"/>
    </source>
</evidence>
<organism evidence="2 3">
    <name type="scientific">Mycetocola zhadangensis</name>
    <dbReference type="NCBI Taxonomy" id="1164595"/>
    <lineage>
        <taxon>Bacteria</taxon>
        <taxon>Bacillati</taxon>
        <taxon>Actinomycetota</taxon>
        <taxon>Actinomycetes</taxon>
        <taxon>Micrococcales</taxon>
        <taxon>Microbacteriaceae</taxon>
        <taxon>Mycetocola</taxon>
    </lineage>
</organism>
<dbReference type="EMBL" id="RCWJ01000003">
    <property type="protein sequence ID" value="RLQ82828.1"/>
    <property type="molecule type" value="Genomic_DNA"/>
</dbReference>
<name>A0A3L7IX34_9MICO</name>
<protein>
    <submittedName>
        <fullName evidence="2">Antibiotic biosynthesis monooxygenase</fullName>
    </submittedName>
</protein>
<accession>A0A3L7IX34</accession>
<dbReference type="PROSITE" id="PS51725">
    <property type="entry name" value="ABM"/>
    <property type="match status" value="1"/>
</dbReference>
<keyword evidence="2" id="KW-0560">Oxidoreductase</keyword>
<dbReference type="InterPro" id="IPR011008">
    <property type="entry name" value="Dimeric_a/b-barrel"/>
</dbReference>
<comment type="caution">
    <text evidence="2">The sequence shown here is derived from an EMBL/GenBank/DDBJ whole genome shotgun (WGS) entry which is preliminary data.</text>
</comment>
<evidence type="ECO:0000313" key="2">
    <source>
        <dbReference type="EMBL" id="RLQ82828.1"/>
    </source>
</evidence>
<dbReference type="AlphaFoldDB" id="A0A3L7IX34"/>
<keyword evidence="2" id="KW-0503">Monooxygenase</keyword>
<dbReference type="InterPro" id="IPR007138">
    <property type="entry name" value="ABM_dom"/>
</dbReference>
<dbReference type="Proteomes" id="UP000282460">
    <property type="component" value="Unassembled WGS sequence"/>
</dbReference>
<dbReference type="GO" id="GO:0004497">
    <property type="term" value="F:monooxygenase activity"/>
    <property type="evidence" value="ECO:0007669"/>
    <property type="project" value="UniProtKB-KW"/>
</dbReference>
<sequence length="105" mass="11080">MSQPIVVTAHFVPAVGQFDAVHEALLPAIAAVHEEPGCILYAIHRTPENTILMIEKWESAELLDAHGAGAAVAALNASLQGKLARPVEVTRLEPLPAGSEIQGEL</sequence>
<dbReference type="Gene3D" id="3.30.70.100">
    <property type="match status" value="1"/>
</dbReference>